<reference evidence="3 4" key="1">
    <citation type="submission" date="2015-07" db="EMBL/GenBank/DDBJ databases">
        <authorList>
            <person name="Noorani M."/>
        </authorList>
    </citation>
    <scope>NUCLEOTIDE SEQUENCE [LARGE SCALE GENOMIC DNA]</scope>
    <source>
        <strain evidence="3 4">CECT 5088</strain>
    </source>
</reference>
<proteinExistence type="predicted"/>
<evidence type="ECO:0000313" key="4">
    <source>
        <dbReference type="Proteomes" id="UP000048908"/>
    </source>
</evidence>
<sequence length="110" mass="11053">MKTFLAAALLALGTLPATAGIATGPAAAIAHFNMDADSQGDRITPVAVDASAAMASTRAARTLAVQDHFNRDADTANGHRGLNGTTSVAGAPAHGADIFARIRAAQAEDE</sequence>
<evidence type="ECO:0000256" key="2">
    <source>
        <dbReference type="SAM" id="SignalP"/>
    </source>
</evidence>
<accession>A0A0M6XU58</accession>
<dbReference type="AlphaFoldDB" id="A0A0M6XU58"/>
<dbReference type="EMBL" id="CXPG01000021">
    <property type="protein sequence ID" value="CTQ34298.1"/>
    <property type="molecule type" value="Genomic_DNA"/>
</dbReference>
<protein>
    <submittedName>
        <fullName evidence="3">Uncharacterized protein</fullName>
    </submittedName>
</protein>
<feature type="signal peptide" evidence="2">
    <location>
        <begin position="1"/>
        <end position="19"/>
    </location>
</feature>
<feature type="region of interest" description="Disordered" evidence="1">
    <location>
        <begin position="72"/>
        <end position="91"/>
    </location>
</feature>
<evidence type="ECO:0000256" key="1">
    <source>
        <dbReference type="SAM" id="MobiDB-lite"/>
    </source>
</evidence>
<feature type="chain" id="PRO_5005807446" evidence="2">
    <location>
        <begin position="20"/>
        <end position="110"/>
    </location>
</feature>
<organism evidence="3 4">
    <name type="scientific">Jannaschia rubra</name>
    <dbReference type="NCBI Taxonomy" id="282197"/>
    <lineage>
        <taxon>Bacteria</taxon>
        <taxon>Pseudomonadati</taxon>
        <taxon>Pseudomonadota</taxon>
        <taxon>Alphaproteobacteria</taxon>
        <taxon>Rhodobacterales</taxon>
        <taxon>Roseobacteraceae</taxon>
        <taxon>Jannaschia</taxon>
    </lineage>
</organism>
<dbReference type="Proteomes" id="UP000048908">
    <property type="component" value="Unassembled WGS sequence"/>
</dbReference>
<evidence type="ECO:0000313" key="3">
    <source>
        <dbReference type="EMBL" id="CTQ34298.1"/>
    </source>
</evidence>
<keyword evidence="4" id="KW-1185">Reference proteome</keyword>
<gene>
    <name evidence="3" type="ORF">JAN5088_03092</name>
</gene>
<keyword evidence="2" id="KW-0732">Signal</keyword>
<dbReference type="RefSeq" id="WP_055683670.1">
    <property type="nucleotide sequence ID" value="NZ_CXPG01000021.1"/>
</dbReference>
<name>A0A0M6XU58_9RHOB</name>